<protein>
    <submittedName>
        <fullName evidence="2">TraX family protein</fullName>
    </submittedName>
</protein>
<name>A0A383S023_9PSED</name>
<keyword evidence="3" id="KW-1185">Reference proteome</keyword>
<keyword evidence="1" id="KW-0812">Transmembrane</keyword>
<reference evidence="3" key="1">
    <citation type="submission" date="2018-08" db="EMBL/GenBank/DDBJ databases">
        <authorList>
            <person name="Blom J."/>
        </authorList>
    </citation>
    <scope>NUCLEOTIDE SEQUENCE [LARGE SCALE GENOMIC DNA]</scope>
    <source>
        <strain evidence="3">CCOS 865</strain>
    </source>
</reference>
<dbReference type="InterPro" id="IPR008875">
    <property type="entry name" value="TraX"/>
</dbReference>
<evidence type="ECO:0000256" key="1">
    <source>
        <dbReference type="SAM" id="Phobius"/>
    </source>
</evidence>
<evidence type="ECO:0000313" key="3">
    <source>
        <dbReference type="Proteomes" id="UP000263595"/>
    </source>
</evidence>
<gene>
    <name evidence="2" type="ORF">CCOS865_04268</name>
</gene>
<organism evidence="2 3">
    <name type="scientific">Pseudomonas reidholzensis</name>
    <dbReference type="NCBI Taxonomy" id="1785162"/>
    <lineage>
        <taxon>Bacteria</taxon>
        <taxon>Pseudomonadati</taxon>
        <taxon>Pseudomonadota</taxon>
        <taxon>Gammaproteobacteria</taxon>
        <taxon>Pseudomonadales</taxon>
        <taxon>Pseudomonadaceae</taxon>
        <taxon>Pseudomonas</taxon>
    </lineage>
</organism>
<keyword evidence="1" id="KW-1133">Transmembrane helix</keyword>
<keyword evidence="1" id="KW-0472">Membrane</keyword>
<feature type="transmembrane region" description="Helical" evidence="1">
    <location>
        <begin position="137"/>
        <end position="159"/>
    </location>
</feature>
<dbReference type="Pfam" id="PF05857">
    <property type="entry name" value="TraX"/>
    <property type="match status" value="1"/>
</dbReference>
<feature type="transmembrane region" description="Helical" evidence="1">
    <location>
        <begin position="179"/>
        <end position="201"/>
    </location>
</feature>
<proteinExistence type="predicted"/>
<dbReference type="RefSeq" id="WP_119144636.1">
    <property type="nucleotide sequence ID" value="NZ_CBCSFL010000030.1"/>
</dbReference>
<dbReference type="AlphaFoldDB" id="A0A383S023"/>
<dbReference type="OrthoDB" id="5676588at2"/>
<evidence type="ECO:0000313" key="2">
    <source>
        <dbReference type="EMBL" id="SYX91988.1"/>
    </source>
</evidence>
<sequence>MRSAGLDLVKWLAMLSMLADHLRFLWPGADGLFIVGRLAFPLFCLALALNVQRSAASVWPAPNSGRYLGWLLAFAVLSEGPYRWLDTGSQTLNVIPTLALGLLVAWGVHHAQAGARVLAIGAAVFAAFYSEQLMYGLPGVLLPAAVLIAYRQGGAAWLLPSLLAMAGNLTNSWLREHPLQPLALLVLTTAALAVPLGVLLVRQAHWPAPRVGRWGYGFYPLHLLVIKGLQGLTW</sequence>
<accession>A0A383S023</accession>
<feature type="transmembrane region" description="Helical" evidence="1">
    <location>
        <begin position="114"/>
        <end position="130"/>
    </location>
</feature>
<feature type="transmembrane region" description="Helical" evidence="1">
    <location>
        <begin position="24"/>
        <end position="48"/>
    </location>
</feature>
<feature type="transmembrane region" description="Helical" evidence="1">
    <location>
        <begin position="92"/>
        <end position="108"/>
    </location>
</feature>
<dbReference type="EMBL" id="UNOZ01000030">
    <property type="protein sequence ID" value="SYX91988.1"/>
    <property type="molecule type" value="Genomic_DNA"/>
</dbReference>
<dbReference type="Proteomes" id="UP000263595">
    <property type="component" value="Unassembled WGS sequence"/>
</dbReference>